<sequence>MRSIAGLWRWRRNPLCRRSDRREALVSLCAALLIVLGAPVVGLTGGVLAHEELLGAAREQRAERHAAWATVQQLTTPQPGLGADPEDADGESEKYRVVAYWPGPDGAVHTGTTDVGHQVRPGDRFHVWTDDQGRITNPPMSAATASSQALLAGVVSAALAAGLVEGLRRLAVRQLLRRRYARWDAEWARIGPDWGRTGSSN</sequence>
<dbReference type="RefSeq" id="WP_208875993.1">
    <property type="nucleotide sequence ID" value="NZ_CP031320.1"/>
</dbReference>
<dbReference type="AlphaFoldDB" id="A0A345XK64"/>
<dbReference type="KEGG" id="sarm:DVA86_04540"/>
<accession>A0A345XK64</accession>
<keyword evidence="2" id="KW-1185">Reference proteome</keyword>
<dbReference type="InterPro" id="IPR039708">
    <property type="entry name" value="MT1774/Rv1733c-like"/>
</dbReference>
<organism evidence="1 2">
    <name type="scientific">Streptomyces armeniacus</name>
    <dbReference type="NCBI Taxonomy" id="83291"/>
    <lineage>
        <taxon>Bacteria</taxon>
        <taxon>Bacillati</taxon>
        <taxon>Actinomycetota</taxon>
        <taxon>Actinomycetes</taxon>
        <taxon>Kitasatosporales</taxon>
        <taxon>Streptomycetaceae</taxon>
        <taxon>Streptomyces</taxon>
    </lineage>
</organism>
<evidence type="ECO:0000313" key="1">
    <source>
        <dbReference type="EMBL" id="AXK32030.1"/>
    </source>
</evidence>
<protein>
    <submittedName>
        <fullName evidence="1">Uncharacterized protein</fullName>
    </submittedName>
</protein>
<evidence type="ECO:0000313" key="2">
    <source>
        <dbReference type="Proteomes" id="UP000254425"/>
    </source>
</evidence>
<dbReference type="PANTHER" id="PTHR42305">
    <property type="entry name" value="MEMBRANE PROTEIN RV1733C-RELATED"/>
    <property type="match status" value="1"/>
</dbReference>
<reference evidence="1 2" key="1">
    <citation type="submission" date="2018-07" db="EMBL/GenBank/DDBJ databases">
        <title>Draft genome of the type strain Streptomyces armeniacus ATCC 15676.</title>
        <authorList>
            <person name="Labana P."/>
            <person name="Gosse J.T."/>
            <person name="Boddy C.N."/>
        </authorList>
    </citation>
    <scope>NUCLEOTIDE SEQUENCE [LARGE SCALE GENOMIC DNA]</scope>
    <source>
        <strain evidence="1 2">ATCC 15676</strain>
    </source>
</reference>
<dbReference type="PANTHER" id="PTHR42305:SF1">
    <property type="entry name" value="MEMBRANE PROTEIN RV1733C-RELATED"/>
    <property type="match status" value="1"/>
</dbReference>
<dbReference type="Proteomes" id="UP000254425">
    <property type="component" value="Chromosome"/>
</dbReference>
<proteinExistence type="predicted"/>
<name>A0A345XK64_9ACTN</name>
<dbReference type="EMBL" id="CP031320">
    <property type="protein sequence ID" value="AXK32030.1"/>
    <property type="molecule type" value="Genomic_DNA"/>
</dbReference>
<gene>
    <name evidence="1" type="ORF">DVA86_04540</name>
</gene>